<dbReference type="Gene3D" id="3.30.950.10">
    <property type="entry name" value="Methyltransferase, Cobalt-precorrin-4 Transmethylase, Domain 2"/>
    <property type="match status" value="1"/>
</dbReference>
<dbReference type="SUPFAM" id="SSF53790">
    <property type="entry name" value="Tetrapyrrole methylase"/>
    <property type="match status" value="1"/>
</dbReference>
<dbReference type="PROSITE" id="PS01296">
    <property type="entry name" value="RSMI"/>
    <property type="match status" value="1"/>
</dbReference>
<sequence>MPTELDKKAEKRKKVAPGLYVTATPIGNLGDMTFRAREVLDQADIIACEDTRVTGKLLAYFDIKTPTVPYHDHNEERILPQLLDRLAAGEIVALVSDAGTPLISDPGYRLVKEARDQGSFVSSIPGASAILAALASAGLPTDRFMFAGFLPNKTLARQKMVASVADVQATLVFYESPKRLKDSLRDIAAVLGPREAAVCRELTKLFEEVRKGSLTELAAHYEAADRPKGEIVIVVGPPQETVVSADQLDAALLAALETQSLKEAVASVTGELGLKRKQVYARALDLKGAG</sequence>
<comment type="caution">
    <text evidence="9">The sequence shown here is derived from an EMBL/GenBank/DDBJ whole genome shotgun (WGS) entry which is preliminary data.</text>
</comment>
<dbReference type="OrthoDB" id="9809084at2"/>
<dbReference type="InterPro" id="IPR000878">
    <property type="entry name" value="4pyrrol_Mease"/>
</dbReference>
<dbReference type="InterPro" id="IPR014776">
    <property type="entry name" value="4pyrrole_Mease_sub2"/>
</dbReference>
<keyword evidence="5 6" id="KW-0949">S-adenosyl-L-methionine</keyword>
<dbReference type="InterPro" id="IPR014777">
    <property type="entry name" value="4pyrrole_Mease_sub1"/>
</dbReference>
<dbReference type="Pfam" id="PF00590">
    <property type="entry name" value="TP_methylase"/>
    <property type="match status" value="1"/>
</dbReference>
<evidence type="ECO:0000313" key="9">
    <source>
        <dbReference type="EMBL" id="PHZ85297.1"/>
    </source>
</evidence>
<dbReference type="RefSeq" id="WP_099472186.1">
    <property type="nucleotide sequence ID" value="NZ_CAXBMK010000001.1"/>
</dbReference>
<feature type="domain" description="RsmI HTH" evidence="8">
    <location>
        <begin position="244"/>
        <end position="287"/>
    </location>
</feature>
<dbReference type="AlphaFoldDB" id="A0A2G4YSQ1"/>
<dbReference type="EMBL" id="PDEM01000016">
    <property type="protein sequence ID" value="PHZ85297.1"/>
    <property type="molecule type" value="Genomic_DNA"/>
</dbReference>
<dbReference type="InterPro" id="IPR008189">
    <property type="entry name" value="rRNA_ssu_MeTfrase_I"/>
</dbReference>
<keyword evidence="10" id="KW-1185">Reference proteome</keyword>
<gene>
    <name evidence="6 9" type="primary">rsmI</name>
    <name evidence="9" type="ORF">CRD36_07790</name>
</gene>
<dbReference type="InterPro" id="IPR053910">
    <property type="entry name" value="RsmI_HTH"/>
</dbReference>
<evidence type="ECO:0000256" key="6">
    <source>
        <dbReference type="HAMAP-Rule" id="MF_01877"/>
    </source>
</evidence>
<accession>A0A2G4YSQ1</accession>
<proteinExistence type="inferred from homology"/>
<dbReference type="PIRSF" id="PIRSF005917">
    <property type="entry name" value="MTase_YraL"/>
    <property type="match status" value="1"/>
</dbReference>
<dbReference type="Proteomes" id="UP000229730">
    <property type="component" value="Unassembled WGS sequence"/>
</dbReference>
<evidence type="ECO:0000256" key="5">
    <source>
        <dbReference type="ARBA" id="ARBA00022691"/>
    </source>
</evidence>
<evidence type="ECO:0000256" key="1">
    <source>
        <dbReference type="ARBA" id="ARBA00022490"/>
    </source>
</evidence>
<dbReference type="PANTHER" id="PTHR46111">
    <property type="entry name" value="RIBOSOMAL RNA SMALL SUBUNIT METHYLTRANSFERASE I"/>
    <property type="match status" value="1"/>
</dbReference>
<keyword evidence="3 6" id="KW-0489">Methyltransferase</keyword>
<reference evidence="9 10" key="1">
    <citation type="submission" date="2017-10" db="EMBL/GenBank/DDBJ databases">
        <title>Frigbacter circumglobatus gen. nov. sp. nov., isolated from sediment cultured in situ.</title>
        <authorList>
            <person name="Zhao Z."/>
        </authorList>
    </citation>
    <scope>NUCLEOTIDE SEQUENCE [LARGE SCALE GENOMIC DNA]</scope>
    <source>
        <strain evidence="9 10">ZYL</strain>
    </source>
</reference>
<dbReference type="FunCoup" id="A0A2G4YSQ1">
    <property type="interactions" value="345"/>
</dbReference>
<dbReference type="GO" id="GO:0005737">
    <property type="term" value="C:cytoplasm"/>
    <property type="evidence" value="ECO:0007669"/>
    <property type="project" value="UniProtKB-SubCell"/>
</dbReference>
<keyword evidence="1 6" id="KW-0963">Cytoplasm</keyword>
<feature type="domain" description="Tetrapyrrole methylase" evidence="7">
    <location>
        <begin position="19"/>
        <end position="218"/>
    </location>
</feature>
<dbReference type="InParanoid" id="A0A2G4YSQ1"/>
<dbReference type="FunFam" id="3.40.1010.10:FF:000007">
    <property type="entry name" value="Ribosomal RNA small subunit methyltransferase I"/>
    <property type="match status" value="1"/>
</dbReference>
<evidence type="ECO:0000256" key="4">
    <source>
        <dbReference type="ARBA" id="ARBA00022679"/>
    </source>
</evidence>
<dbReference type="FunFam" id="3.30.950.10:FF:000002">
    <property type="entry name" value="Ribosomal RNA small subunit methyltransferase I"/>
    <property type="match status" value="1"/>
</dbReference>
<keyword evidence="4 6" id="KW-0808">Transferase</keyword>
<evidence type="ECO:0000259" key="8">
    <source>
        <dbReference type="Pfam" id="PF23016"/>
    </source>
</evidence>
<organism evidence="9 10">
    <name type="scientific">Paremcibacter congregatus</name>
    <dbReference type="NCBI Taxonomy" id="2043170"/>
    <lineage>
        <taxon>Bacteria</taxon>
        <taxon>Pseudomonadati</taxon>
        <taxon>Pseudomonadota</taxon>
        <taxon>Alphaproteobacteria</taxon>
        <taxon>Emcibacterales</taxon>
        <taxon>Emcibacteraceae</taxon>
        <taxon>Paremcibacter</taxon>
    </lineage>
</organism>
<protein>
    <recommendedName>
        <fullName evidence="6">Ribosomal RNA small subunit methyltransferase I</fullName>
        <ecNumber evidence="6">2.1.1.198</ecNumber>
    </recommendedName>
    <alternativeName>
        <fullName evidence="6">16S rRNA 2'-O-ribose C1402 methyltransferase</fullName>
    </alternativeName>
    <alternativeName>
        <fullName evidence="6">rRNA (cytidine-2'-O-)-methyltransferase RsmI</fullName>
    </alternativeName>
</protein>
<evidence type="ECO:0000259" key="7">
    <source>
        <dbReference type="Pfam" id="PF00590"/>
    </source>
</evidence>
<dbReference type="GO" id="GO:0070677">
    <property type="term" value="F:rRNA (cytosine-2'-O-)-methyltransferase activity"/>
    <property type="evidence" value="ECO:0007669"/>
    <property type="project" value="UniProtKB-UniRule"/>
</dbReference>
<evidence type="ECO:0000256" key="2">
    <source>
        <dbReference type="ARBA" id="ARBA00022552"/>
    </source>
</evidence>
<dbReference type="Gene3D" id="3.40.1010.10">
    <property type="entry name" value="Cobalt-precorrin-4 Transmethylase, Domain 1"/>
    <property type="match status" value="1"/>
</dbReference>
<dbReference type="InterPro" id="IPR018063">
    <property type="entry name" value="SAM_MeTrfase_RsmI_CS"/>
</dbReference>
<comment type="subcellular location">
    <subcellularLocation>
        <location evidence="6">Cytoplasm</location>
    </subcellularLocation>
</comment>
<dbReference type="EC" id="2.1.1.198" evidence="6"/>
<dbReference type="Pfam" id="PF23016">
    <property type="entry name" value="RsmI_C"/>
    <property type="match status" value="1"/>
</dbReference>
<evidence type="ECO:0000313" key="10">
    <source>
        <dbReference type="Proteomes" id="UP000229730"/>
    </source>
</evidence>
<evidence type="ECO:0000256" key="3">
    <source>
        <dbReference type="ARBA" id="ARBA00022603"/>
    </source>
</evidence>
<dbReference type="PANTHER" id="PTHR46111:SF1">
    <property type="entry name" value="RIBOSOMAL RNA SMALL SUBUNIT METHYLTRANSFERASE I"/>
    <property type="match status" value="1"/>
</dbReference>
<dbReference type="InterPro" id="IPR035996">
    <property type="entry name" value="4pyrrol_Methylase_sf"/>
</dbReference>
<dbReference type="HAMAP" id="MF_01877">
    <property type="entry name" value="16SrRNA_methyltr_I"/>
    <property type="match status" value="1"/>
</dbReference>
<dbReference type="CDD" id="cd11648">
    <property type="entry name" value="RsmI"/>
    <property type="match status" value="1"/>
</dbReference>
<comment type="catalytic activity">
    <reaction evidence="6">
        <text>cytidine(1402) in 16S rRNA + S-adenosyl-L-methionine = 2'-O-methylcytidine(1402) in 16S rRNA + S-adenosyl-L-homocysteine + H(+)</text>
        <dbReference type="Rhea" id="RHEA:42924"/>
        <dbReference type="Rhea" id="RHEA-COMP:10285"/>
        <dbReference type="Rhea" id="RHEA-COMP:10286"/>
        <dbReference type="ChEBI" id="CHEBI:15378"/>
        <dbReference type="ChEBI" id="CHEBI:57856"/>
        <dbReference type="ChEBI" id="CHEBI:59789"/>
        <dbReference type="ChEBI" id="CHEBI:74495"/>
        <dbReference type="ChEBI" id="CHEBI:82748"/>
        <dbReference type="EC" id="2.1.1.198"/>
    </reaction>
</comment>
<comment type="similarity">
    <text evidence="6">Belongs to the methyltransferase superfamily. RsmI family.</text>
</comment>
<name>A0A2G4YSQ1_9PROT</name>
<dbReference type="NCBIfam" id="TIGR00096">
    <property type="entry name" value="16S rRNA (cytidine(1402)-2'-O)-methyltransferase"/>
    <property type="match status" value="1"/>
</dbReference>
<keyword evidence="2 6" id="KW-0698">rRNA processing</keyword>
<comment type="function">
    <text evidence="6">Catalyzes the 2'-O-methylation of the ribose of cytidine 1402 (C1402) in 16S rRNA.</text>
</comment>